<keyword evidence="10" id="KW-1185">Reference proteome</keyword>
<evidence type="ECO:0000256" key="2">
    <source>
        <dbReference type="ARBA" id="ARBA00005013"/>
    </source>
</evidence>
<evidence type="ECO:0000313" key="9">
    <source>
        <dbReference type="EMBL" id="SPX62536.1"/>
    </source>
</evidence>
<proteinExistence type="inferred from homology"/>
<gene>
    <name evidence="8" type="primary">folB</name>
    <name evidence="8" type="ORF">Lfee_2145</name>
    <name evidence="9" type="ORF">NCTC12022_03297</name>
</gene>
<dbReference type="NCBIfam" id="TIGR00525">
    <property type="entry name" value="folB"/>
    <property type="match status" value="1"/>
</dbReference>
<evidence type="ECO:0000313" key="10">
    <source>
        <dbReference type="Proteomes" id="UP000054698"/>
    </source>
</evidence>
<evidence type="ECO:0000256" key="3">
    <source>
        <dbReference type="ARBA" id="ARBA00005708"/>
    </source>
</evidence>
<comment type="catalytic activity">
    <reaction evidence="1 6">
        <text>7,8-dihydroneopterin = 6-hydroxymethyl-7,8-dihydropterin + glycolaldehyde</text>
        <dbReference type="Rhea" id="RHEA:10540"/>
        <dbReference type="ChEBI" id="CHEBI:17001"/>
        <dbReference type="ChEBI" id="CHEBI:17071"/>
        <dbReference type="ChEBI" id="CHEBI:44841"/>
        <dbReference type="EC" id="4.1.2.25"/>
    </reaction>
</comment>
<sequence length="112" mass="12733">MDSLHIQGLTVAARIGVYDWEQRICQPLLIDITIPADFTDCEDNLANTIDYAKLCQQVTNYVETNSFHLIETAADRIARLIKNEYNLPQLTISISKPQAIKNARDIRVTVTR</sequence>
<dbReference type="PANTHER" id="PTHR42844:SF1">
    <property type="entry name" value="DIHYDRONEOPTERIN ALDOLASE 1-RELATED"/>
    <property type="match status" value="1"/>
</dbReference>
<evidence type="ECO:0000256" key="6">
    <source>
        <dbReference type="RuleBase" id="RU362079"/>
    </source>
</evidence>
<dbReference type="Proteomes" id="UP000054698">
    <property type="component" value="Unassembled WGS sequence"/>
</dbReference>
<evidence type="ECO:0000313" key="8">
    <source>
        <dbReference type="EMBL" id="KTC96347.1"/>
    </source>
</evidence>
<name>A0A0W0TLG6_9GAMM</name>
<protein>
    <recommendedName>
        <fullName evidence="6">7,8-dihydroneopterin aldolase</fullName>
        <ecNumber evidence="6">4.1.2.25</ecNumber>
    </recommendedName>
</protein>
<evidence type="ECO:0000313" key="11">
    <source>
        <dbReference type="Proteomes" id="UP000251942"/>
    </source>
</evidence>
<dbReference type="EC" id="4.1.2.25" evidence="6"/>
<dbReference type="PANTHER" id="PTHR42844">
    <property type="entry name" value="DIHYDRONEOPTERIN ALDOLASE 1-RELATED"/>
    <property type="match status" value="1"/>
</dbReference>
<dbReference type="Gene3D" id="3.30.1130.10">
    <property type="match status" value="1"/>
</dbReference>
<dbReference type="InterPro" id="IPR043133">
    <property type="entry name" value="GTP-CH-I_C/QueF"/>
</dbReference>
<dbReference type="GO" id="GO:0005737">
    <property type="term" value="C:cytoplasm"/>
    <property type="evidence" value="ECO:0007669"/>
    <property type="project" value="TreeGrafter"/>
</dbReference>
<dbReference type="GO" id="GO:0004150">
    <property type="term" value="F:dihydroneopterin aldolase activity"/>
    <property type="evidence" value="ECO:0007669"/>
    <property type="project" value="UniProtKB-UniRule"/>
</dbReference>
<dbReference type="STRING" id="453.Lfee_2145"/>
<evidence type="ECO:0000259" key="7">
    <source>
        <dbReference type="SMART" id="SM00905"/>
    </source>
</evidence>
<dbReference type="SUPFAM" id="SSF55620">
    <property type="entry name" value="Tetrahydrobiopterin biosynthesis enzymes-like"/>
    <property type="match status" value="1"/>
</dbReference>
<evidence type="ECO:0000256" key="4">
    <source>
        <dbReference type="ARBA" id="ARBA00022909"/>
    </source>
</evidence>
<dbReference type="AlphaFoldDB" id="A0A0W0TLG6"/>
<dbReference type="OrthoDB" id="9810587at2"/>
<dbReference type="GO" id="GO:0046654">
    <property type="term" value="P:tetrahydrofolate biosynthetic process"/>
    <property type="evidence" value="ECO:0007669"/>
    <property type="project" value="UniProtKB-UniRule"/>
</dbReference>
<dbReference type="NCBIfam" id="TIGR00526">
    <property type="entry name" value="folB_dom"/>
    <property type="match status" value="1"/>
</dbReference>
<dbReference type="InterPro" id="IPR006156">
    <property type="entry name" value="Dihydroneopterin_aldolase"/>
</dbReference>
<dbReference type="SMART" id="SM00905">
    <property type="entry name" value="FolB"/>
    <property type="match status" value="1"/>
</dbReference>
<dbReference type="EMBL" id="LNYB01000081">
    <property type="protein sequence ID" value="KTC96347.1"/>
    <property type="molecule type" value="Genomic_DNA"/>
</dbReference>
<evidence type="ECO:0000256" key="1">
    <source>
        <dbReference type="ARBA" id="ARBA00001353"/>
    </source>
</evidence>
<reference evidence="8 10" key="1">
    <citation type="submission" date="2015-11" db="EMBL/GenBank/DDBJ databases">
        <title>Genomic analysis of 38 Legionella species identifies large and diverse effector repertoires.</title>
        <authorList>
            <person name="Burstein D."/>
            <person name="Amaro F."/>
            <person name="Zusman T."/>
            <person name="Lifshitz Z."/>
            <person name="Cohen O."/>
            <person name="Gilbert J.A."/>
            <person name="Pupko T."/>
            <person name="Shuman H.A."/>
            <person name="Segal G."/>
        </authorList>
    </citation>
    <scope>NUCLEOTIDE SEQUENCE [LARGE SCALE GENOMIC DNA]</scope>
    <source>
        <strain evidence="8 10">WO-44C</strain>
    </source>
</reference>
<dbReference type="EMBL" id="UASS01000039">
    <property type="protein sequence ID" value="SPX62536.1"/>
    <property type="molecule type" value="Genomic_DNA"/>
</dbReference>
<organism evidence="8 10">
    <name type="scientific">Legionella feeleii</name>
    <dbReference type="NCBI Taxonomy" id="453"/>
    <lineage>
        <taxon>Bacteria</taxon>
        <taxon>Pseudomonadati</taxon>
        <taxon>Pseudomonadota</taxon>
        <taxon>Gammaproteobacteria</taxon>
        <taxon>Legionellales</taxon>
        <taxon>Legionellaceae</taxon>
        <taxon>Legionella</taxon>
    </lineage>
</organism>
<evidence type="ECO:0000256" key="5">
    <source>
        <dbReference type="ARBA" id="ARBA00023239"/>
    </source>
</evidence>
<comment type="function">
    <text evidence="6">Catalyzes the conversion of 7,8-dihydroneopterin to 6-hydroxymethyl-7,8-dihydropterin.</text>
</comment>
<dbReference type="Proteomes" id="UP000251942">
    <property type="component" value="Unassembled WGS sequence"/>
</dbReference>
<keyword evidence="4 6" id="KW-0289">Folate biosynthesis</keyword>
<keyword evidence="5 6" id="KW-0456">Lyase</keyword>
<dbReference type="RefSeq" id="WP_058446655.1">
    <property type="nucleotide sequence ID" value="NZ_CAAAHT010000001.1"/>
</dbReference>
<comment type="similarity">
    <text evidence="3 6">Belongs to the DHNA family.</text>
</comment>
<dbReference type="UniPathway" id="UPA00077">
    <property type="reaction ID" value="UER00154"/>
</dbReference>
<dbReference type="PATRIC" id="fig|453.4.peg.2348"/>
<dbReference type="GO" id="GO:0046656">
    <property type="term" value="P:folic acid biosynthetic process"/>
    <property type="evidence" value="ECO:0007669"/>
    <property type="project" value="UniProtKB-UniRule"/>
</dbReference>
<comment type="pathway">
    <text evidence="2 6">Cofactor biosynthesis; tetrahydrofolate biosynthesis; 2-amino-4-hydroxy-6-hydroxymethyl-7,8-dihydropteridine diphosphate from 7,8-dihydroneopterin triphosphate: step 3/4.</text>
</comment>
<reference evidence="9 11" key="2">
    <citation type="submission" date="2018-06" db="EMBL/GenBank/DDBJ databases">
        <authorList>
            <consortium name="Pathogen Informatics"/>
            <person name="Doyle S."/>
        </authorList>
    </citation>
    <scope>NUCLEOTIDE SEQUENCE [LARGE SCALE GENOMIC DNA]</scope>
    <source>
        <strain evidence="9 11">NCTC12022</strain>
    </source>
</reference>
<dbReference type="InterPro" id="IPR006157">
    <property type="entry name" value="FolB_dom"/>
</dbReference>
<dbReference type="Pfam" id="PF02152">
    <property type="entry name" value="FolB"/>
    <property type="match status" value="1"/>
</dbReference>
<dbReference type="CDD" id="cd00534">
    <property type="entry name" value="DHNA_DHNTPE"/>
    <property type="match status" value="1"/>
</dbReference>
<feature type="domain" description="Dihydroneopterin aldolase/epimerase" evidence="7">
    <location>
        <begin position="4"/>
        <end position="112"/>
    </location>
</feature>
<accession>A0A0W0TLG6</accession>